<gene>
    <name evidence="3" type="ORF">JMJ83_03650</name>
    <name evidence="2" type="ORF">JMJ86_03585</name>
</gene>
<proteinExistence type="predicted"/>
<dbReference type="AlphaFoldDB" id="A0A8F7UWB8"/>
<dbReference type="EMBL" id="CP079836">
    <property type="protein sequence ID" value="QXX17020.1"/>
    <property type="molecule type" value="Genomic_DNA"/>
</dbReference>
<sequence length="153" mass="17804">MKNYEKKFNSLQDIYDYYNNGGTLASLTNLTQRDLDDLQAYAYTCYQSGDIISARNIYHLLAYLEHWNYDYTLSLGLCHQRLSNHEEAQLCFARCATLVMQDPRASYYSGISYIVTGDKKMAKKAFKACLMWCNGNEDYSMYEENIKKILAQN</sequence>
<accession>A0A8F7UWB8</accession>
<evidence type="ECO:0000313" key="3">
    <source>
        <dbReference type="EMBL" id="QXX21569.1"/>
    </source>
</evidence>
<name>A0A8F7UWB8_SALER</name>
<dbReference type="PIRSF" id="PIRSF003165">
    <property type="entry name" value="Chaperone_SicA"/>
    <property type="match status" value="1"/>
</dbReference>
<dbReference type="NCBIfam" id="TIGR02552">
    <property type="entry name" value="LcrH_SycD"/>
    <property type="match status" value="1"/>
</dbReference>
<protein>
    <submittedName>
        <fullName evidence="3">SycD/LcrH family type III secretion system chaperone</fullName>
    </submittedName>
</protein>
<dbReference type="InterPro" id="IPR011716">
    <property type="entry name" value="TPR-3"/>
</dbReference>
<keyword evidence="1" id="KW-0143">Chaperone</keyword>
<dbReference type="EMBL" id="CP079838">
    <property type="protein sequence ID" value="QXX21569.1"/>
    <property type="molecule type" value="Genomic_DNA"/>
</dbReference>
<dbReference type="InterPro" id="IPR016379">
    <property type="entry name" value="T3SS_Ca_resp_chp_LcrH/SycD_sub"/>
</dbReference>
<dbReference type="Pfam" id="PF07720">
    <property type="entry name" value="TPR_3"/>
    <property type="match status" value="1"/>
</dbReference>
<evidence type="ECO:0000256" key="1">
    <source>
        <dbReference type="ARBA" id="ARBA00023186"/>
    </source>
</evidence>
<dbReference type="InterPro" id="IPR005415">
    <property type="entry name" value="T3SS_Ca_resp_chp_LcrH/SycD"/>
</dbReference>
<reference evidence="3" key="1">
    <citation type="submission" date="2021-07" db="EMBL/GenBank/DDBJ databases">
        <title>Whole-Genome Sequences of non-enterica strains of Salmonella enterica isolated from poultry houses.</title>
        <authorList>
            <person name="Lamas A."/>
            <person name="Regal P."/>
            <person name="Miranda J.M."/>
            <person name="Vazquez B."/>
            <person name="Cepeda A."/>
            <person name="Franco C.M."/>
        </authorList>
    </citation>
    <scope>NUCLEOTIDE SEQUENCE</scope>
    <source>
        <strain evidence="2">LHICA_SA1</strain>
        <strain evidence="3">LHICA_SA3</strain>
    </source>
</reference>
<dbReference type="RefSeq" id="WP_219175829.1">
    <property type="nucleotide sequence ID" value="NZ_CP079838.1"/>
</dbReference>
<evidence type="ECO:0000313" key="2">
    <source>
        <dbReference type="EMBL" id="QXX17020.1"/>
    </source>
</evidence>
<organism evidence="3">
    <name type="scientific">Salmonella enterica subsp. salamae</name>
    <dbReference type="NCBI Taxonomy" id="59202"/>
    <lineage>
        <taxon>Bacteria</taxon>
        <taxon>Pseudomonadati</taxon>
        <taxon>Pseudomonadota</taxon>
        <taxon>Gammaproteobacteria</taxon>
        <taxon>Enterobacterales</taxon>
        <taxon>Enterobacteriaceae</taxon>
        <taxon>Salmonella</taxon>
    </lineage>
</organism>